<gene>
    <name evidence="3" type="primary">traM_2</name>
    <name evidence="3" type="ORF">Lisr_2577</name>
</gene>
<dbReference type="OrthoDB" id="7478199at2"/>
<dbReference type="STRING" id="454.Lisr_2577"/>
<dbReference type="Pfam" id="PF11657">
    <property type="entry name" value="Activator-TraM"/>
    <property type="match status" value="1"/>
</dbReference>
<dbReference type="AlphaFoldDB" id="A0A0W0V378"/>
<comment type="caution">
    <text evidence="3">The sequence shown here is derived from an EMBL/GenBank/DDBJ whole genome shotgun (WGS) entry which is preliminary data.</text>
</comment>
<keyword evidence="1" id="KW-0175">Coiled coil</keyword>
<keyword evidence="2" id="KW-0812">Transmembrane</keyword>
<keyword evidence="2" id="KW-1133">Transmembrane helix</keyword>
<evidence type="ECO:0000256" key="2">
    <source>
        <dbReference type="SAM" id="Phobius"/>
    </source>
</evidence>
<organism evidence="3 4">
    <name type="scientific">Legionella israelensis</name>
    <dbReference type="NCBI Taxonomy" id="454"/>
    <lineage>
        <taxon>Bacteria</taxon>
        <taxon>Pseudomonadati</taxon>
        <taxon>Pseudomonadota</taxon>
        <taxon>Gammaproteobacteria</taxon>
        <taxon>Legionellales</taxon>
        <taxon>Legionellaceae</taxon>
        <taxon>Legionella</taxon>
    </lineage>
</organism>
<sequence>MSDKMNETIQDIAVKHGVVLGKDDPILILQTMNDRLLEENRKALQDMLAQFKEEMENISSQWKDDAKEKAEKVLSAALVSSKEAMTRLLHETTNESVHVIKKLISDSLVESRELSRTIRKFNQFTLLTSAAIFCLMPVFYWFLLRY</sequence>
<protein>
    <submittedName>
        <fullName evidence="3">Conjugal transfer protein TraM</fullName>
    </submittedName>
</protein>
<dbReference type="NCBIfam" id="NF010470">
    <property type="entry name" value="PRK13895.1"/>
    <property type="match status" value="1"/>
</dbReference>
<name>A0A0W0V378_9GAMM</name>
<accession>A0A0W0V378</accession>
<dbReference type="EMBL" id="LNYH01000149">
    <property type="protein sequence ID" value="KTD14349.1"/>
    <property type="molecule type" value="Genomic_DNA"/>
</dbReference>
<dbReference type="RefSeq" id="WP_058502854.1">
    <property type="nucleotide sequence ID" value="NZ_CAAAJA010000022.1"/>
</dbReference>
<reference evidence="3 4" key="1">
    <citation type="submission" date="2015-11" db="EMBL/GenBank/DDBJ databases">
        <title>Genomic analysis of 38 Legionella species identifies large and diverse effector repertoires.</title>
        <authorList>
            <person name="Burstein D."/>
            <person name="Amaro F."/>
            <person name="Zusman T."/>
            <person name="Lifshitz Z."/>
            <person name="Cohen O."/>
            <person name="Gilbert J.A."/>
            <person name="Pupko T."/>
            <person name="Shuman H.A."/>
            <person name="Segal G."/>
        </authorList>
    </citation>
    <scope>NUCLEOTIDE SEQUENCE [LARGE SCALE GENOMIC DNA]</scope>
    <source>
        <strain evidence="3 4">Bercovier 4</strain>
    </source>
</reference>
<dbReference type="PATRIC" id="fig|454.4.peg.2829"/>
<proteinExistence type="predicted"/>
<evidence type="ECO:0000256" key="1">
    <source>
        <dbReference type="SAM" id="Coils"/>
    </source>
</evidence>
<evidence type="ECO:0000313" key="3">
    <source>
        <dbReference type="EMBL" id="KTD14349.1"/>
    </source>
</evidence>
<dbReference type="Proteomes" id="UP000054761">
    <property type="component" value="Unassembled WGS sequence"/>
</dbReference>
<feature type="coiled-coil region" evidence="1">
    <location>
        <begin position="34"/>
        <end position="61"/>
    </location>
</feature>
<feature type="transmembrane region" description="Helical" evidence="2">
    <location>
        <begin position="124"/>
        <end position="143"/>
    </location>
</feature>
<keyword evidence="4" id="KW-1185">Reference proteome</keyword>
<dbReference type="GO" id="GO:0009372">
    <property type="term" value="P:quorum sensing"/>
    <property type="evidence" value="ECO:0007669"/>
    <property type="project" value="InterPro"/>
</dbReference>
<evidence type="ECO:0000313" key="4">
    <source>
        <dbReference type="Proteomes" id="UP000054761"/>
    </source>
</evidence>
<dbReference type="InterPro" id="IPR028140">
    <property type="entry name" value="TraM"/>
</dbReference>
<keyword evidence="2" id="KW-0472">Membrane</keyword>